<dbReference type="Proteomes" id="UP000223839">
    <property type="component" value="Unassembled WGS sequence"/>
</dbReference>
<proteinExistence type="predicted"/>
<organism evidence="1 2">
    <name type="scientific">Bacillus thuringiensis</name>
    <dbReference type="NCBI Taxonomy" id="1428"/>
    <lineage>
        <taxon>Bacteria</taxon>
        <taxon>Bacillati</taxon>
        <taxon>Bacillota</taxon>
        <taxon>Bacilli</taxon>
        <taxon>Bacillales</taxon>
        <taxon>Bacillaceae</taxon>
        <taxon>Bacillus</taxon>
        <taxon>Bacillus cereus group</taxon>
    </lineage>
</organism>
<dbReference type="AlphaFoldDB" id="A0AB36TS98"/>
<evidence type="ECO:0000313" key="2">
    <source>
        <dbReference type="Proteomes" id="UP000223839"/>
    </source>
</evidence>
<dbReference type="EMBL" id="NUYG01000062">
    <property type="protein sequence ID" value="PFM86206.1"/>
    <property type="molecule type" value="Genomic_DNA"/>
</dbReference>
<gene>
    <name evidence="1" type="ORF">COJ61_25855</name>
</gene>
<accession>A0AB36TS98</accession>
<dbReference type="NCBIfam" id="TIGR03893">
    <property type="entry name" value="lant_SP_1948"/>
    <property type="match status" value="1"/>
</dbReference>
<dbReference type="Pfam" id="PF16934">
    <property type="entry name" value="Mersacidin"/>
    <property type="match status" value="1"/>
</dbReference>
<protein>
    <submittedName>
        <fullName evidence="1">Type 2 lantibiotic</fullName>
    </submittedName>
</protein>
<dbReference type="InterPro" id="IPR027632">
    <property type="entry name" value="Lant_2_A2"/>
</dbReference>
<comment type="caution">
    <text evidence="1">The sequence shown here is derived from an EMBL/GenBank/DDBJ whole genome shotgun (WGS) entry which is preliminary data.</text>
</comment>
<dbReference type="GO" id="GO:0050830">
    <property type="term" value="P:defense response to Gram-positive bacterium"/>
    <property type="evidence" value="ECO:0007669"/>
    <property type="project" value="InterPro"/>
</dbReference>
<reference evidence="1 2" key="1">
    <citation type="submission" date="2017-09" db="EMBL/GenBank/DDBJ databases">
        <title>Large-scale bioinformatics analysis of Bacillus genomes uncovers conserved roles of natural products in bacterial physiology.</title>
        <authorList>
            <consortium name="Agbiome Team Llc"/>
            <person name="Bleich R.M."/>
            <person name="Grubbs K.J."/>
            <person name="Santa Maria K.C."/>
            <person name="Allen S.E."/>
            <person name="Farag S."/>
            <person name="Shank E.A."/>
            <person name="Bowers A."/>
        </authorList>
    </citation>
    <scope>NUCLEOTIDE SEQUENCE [LARGE SCALE GENOMIC DNA]</scope>
    <source>
        <strain evidence="1 2">AFS077661</strain>
    </source>
</reference>
<name>A0AB36TS98_BACTU</name>
<evidence type="ECO:0000313" key="1">
    <source>
        <dbReference type="EMBL" id="PFM86206.1"/>
    </source>
</evidence>
<dbReference type="RefSeq" id="WP_097913738.1">
    <property type="nucleotide sequence ID" value="NZ_NUYG01000062.1"/>
</dbReference>
<sequence length="67" mass="7203">MKAIMNNINVNELVGKAFEELSIETMEELQGSGDVNPRTTPATSTVLVTIETGVISYTAVTAVFCRP</sequence>